<name>A0A939F911_9ACTN</name>
<feature type="transmembrane region" description="Helical" evidence="9">
    <location>
        <begin position="290"/>
        <end position="310"/>
    </location>
</feature>
<feature type="transmembrane region" description="Helical" evidence="9">
    <location>
        <begin position="67"/>
        <end position="87"/>
    </location>
</feature>
<dbReference type="InterPro" id="IPR036259">
    <property type="entry name" value="MFS_trans_sf"/>
</dbReference>
<dbReference type="PROSITE" id="PS50850">
    <property type="entry name" value="MFS"/>
    <property type="match status" value="1"/>
</dbReference>
<comment type="caution">
    <text evidence="11">The sequence shown here is derived from an EMBL/GenBank/DDBJ whole genome shotgun (WGS) entry which is preliminary data.</text>
</comment>
<dbReference type="CDD" id="cd17321">
    <property type="entry name" value="MFS_MMR_MDR_like"/>
    <property type="match status" value="1"/>
</dbReference>
<keyword evidence="3" id="KW-1003">Cell membrane</keyword>
<dbReference type="InterPro" id="IPR020846">
    <property type="entry name" value="MFS_dom"/>
</dbReference>
<dbReference type="Pfam" id="PF07690">
    <property type="entry name" value="MFS_1"/>
    <property type="match status" value="1"/>
</dbReference>
<dbReference type="PANTHER" id="PTHR42718:SF46">
    <property type="entry name" value="BLR6921 PROTEIN"/>
    <property type="match status" value="1"/>
</dbReference>
<evidence type="ECO:0000256" key="1">
    <source>
        <dbReference type="ARBA" id="ARBA00004651"/>
    </source>
</evidence>
<dbReference type="AlphaFoldDB" id="A0A939F911"/>
<sequence length="511" mass="52325">MKWNTFHRLIAEQEREVSVVASTVRPQSSYGLRLALLGLAQFIVTLDFNIVYVALPDIGSEVGFSEQSLQWVVSAYVVVLGGFLLFGGRAADRLGQRRVFVVGLLLYAAASLVGGFAGNPGTLIAARAVQGIGGALLTPATQRLIFSNFAAGPERNKAFATWGAAGSAGLSAGALLGGLLTNYLGWQWVFFVNVPLAVIAAFAAVRVFATDTTGGGERKGFDLPGALIATLGSTLVVFGAVRGPDAGWTSLQGAWSVAAGVLLLAVFLFVESRTEAPLVPLRMFRNRGLAVAMGVAFAFQGSTAAVYYLLTTYLQSALGYSALQAGLAFLPPTLLSMVSALRITAPLLNKWGIRRTLVVGVLITAVGTAGLFAAFSANSSYWALLPGLLVWGFGGGIAFSPMFAAAGIGVQPAEQGVAAAMANTTRQIGGALGLAVVVAVVVATAGTRASGADLVDGLRTAGWVAVAITVVAALVVLVLKKPAPPAPAAEPAPEAVTLPAAAKPAASEVSP</sequence>
<evidence type="ECO:0000256" key="4">
    <source>
        <dbReference type="ARBA" id="ARBA00022692"/>
    </source>
</evidence>
<feature type="transmembrane region" description="Helical" evidence="9">
    <location>
        <begin position="34"/>
        <end position="55"/>
    </location>
</feature>
<accession>A0A939F911</accession>
<feature type="transmembrane region" description="Helical" evidence="9">
    <location>
        <begin position="158"/>
        <end position="180"/>
    </location>
</feature>
<dbReference type="InterPro" id="IPR011701">
    <property type="entry name" value="MFS"/>
</dbReference>
<feature type="transmembrane region" description="Helical" evidence="9">
    <location>
        <begin position="221"/>
        <end position="241"/>
    </location>
</feature>
<keyword evidence="5 9" id="KW-1133">Transmembrane helix</keyword>
<evidence type="ECO:0000256" key="8">
    <source>
        <dbReference type="SAM" id="MobiDB-lite"/>
    </source>
</evidence>
<dbReference type="PANTHER" id="PTHR42718">
    <property type="entry name" value="MAJOR FACILITATOR SUPERFAMILY MULTIDRUG TRANSPORTER MFSC"/>
    <property type="match status" value="1"/>
</dbReference>
<feature type="region of interest" description="Disordered" evidence="8">
    <location>
        <begin position="485"/>
        <end position="511"/>
    </location>
</feature>
<feature type="transmembrane region" description="Helical" evidence="9">
    <location>
        <begin position="388"/>
        <end position="410"/>
    </location>
</feature>
<feature type="transmembrane region" description="Helical" evidence="9">
    <location>
        <begin position="186"/>
        <end position="209"/>
    </location>
</feature>
<feature type="transmembrane region" description="Helical" evidence="9">
    <location>
        <begin position="124"/>
        <end position="146"/>
    </location>
</feature>
<feature type="transmembrane region" description="Helical" evidence="9">
    <location>
        <begin position="322"/>
        <end position="345"/>
    </location>
</feature>
<reference evidence="11" key="1">
    <citation type="submission" date="2021-03" db="EMBL/GenBank/DDBJ databases">
        <title>Streptomyces poriferae sp. nov., a novel marine sponge-derived Actinobacteria species with anti-MRSA activity.</title>
        <authorList>
            <person name="Sandoval-Powers M."/>
            <person name="Kralova S."/>
            <person name="Nguyen G.-S."/>
            <person name="Fawwal D."/>
            <person name="Degnes K."/>
            <person name="Klinkenberg G."/>
            <person name="Sletta H."/>
            <person name="Wentzel A."/>
            <person name="Liles M.R."/>
        </authorList>
    </citation>
    <scope>NUCLEOTIDE SEQUENCE</scope>
    <source>
        <strain evidence="11">DSM 41794</strain>
    </source>
</reference>
<keyword evidence="4 9" id="KW-0812">Transmembrane</keyword>
<dbReference type="Proteomes" id="UP000664167">
    <property type="component" value="Unassembled WGS sequence"/>
</dbReference>
<dbReference type="SUPFAM" id="SSF103473">
    <property type="entry name" value="MFS general substrate transporter"/>
    <property type="match status" value="1"/>
</dbReference>
<feature type="transmembrane region" description="Helical" evidence="9">
    <location>
        <begin position="253"/>
        <end position="270"/>
    </location>
</feature>
<evidence type="ECO:0000256" key="6">
    <source>
        <dbReference type="ARBA" id="ARBA00023136"/>
    </source>
</evidence>
<feature type="transmembrane region" description="Helical" evidence="9">
    <location>
        <begin position="99"/>
        <end position="118"/>
    </location>
</feature>
<feature type="transmembrane region" description="Helical" evidence="9">
    <location>
        <begin position="461"/>
        <end position="479"/>
    </location>
</feature>
<evidence type="ECO:0000313" key="11">
    <source>
        <dbReference type="EMBL" id="MBO0514153.1"/>
    </source>
</evidence>
<feature type="transmembrane region" description="Helical" evidence="9">
    <location>
        <begin position="431"/>
        <end position="449"/>
    </location>
</feature>
<dbReference type="GO" id="GO:0046677">
    <property type="term" value="P:response to antibiotic"/>
    <property type="evidence" value="ECO:0007669"/>
    <property type="project" value="UniProtKB-KW"/>
</dbReference>
<comment type="subcellular location">
    <subcellularLocation>
        <location evidence="1">Cell membrane</location>
        <topology evidence="1">Multi-pass membrane protein</topology>
    </subcellularLocation>
</comment>
<evidence type="ECO:0000313" key="12">
    <source>
        <dbReference type="Proteomes" id="UP000664167"/>
    </source>
</evidence>
<feature type="transmembrane region" description="Helical" evidence="9">
    <location>
        <begin position="357"/>
        <end position="376"/>
    </location>
</feature>
<keyword evidence="12" id="KW-1185">Reference proteome</keyword>
<gene>
    <name evidence="11" type="ORF">J0695_20455</name>
</gene>
<keyword evidence="7" id="KW-0046">Antibiotic resistance</keyword>
<keyword evidence="2" id="KW-0813">Transport</keyword>
<evidence type="ECO:0000256" key="9">
    <source>
        <dbReference type="SAM" id="Phobius"/>
    </source>
</evidence>
<evidence type="ECO:0000256" key="3">
    <source>
        <dbReference type="ARBA" id="ARBA00022475"/>
    </source>
</evidence>
<dbReference type="Gene3D" id="1.20.1250.20">
    <property type="entry name" value="MFS general substrate transporter like domains"/>
    <property type="match status" value="1"/>
</dbReference>
<feature type="compositionally biased region" description="Low complexity" evidence="8">
    <location>
        <begin position="491"/>
        <end position="511"/>
    </location>
</feature>
<feature type="domain" description="Major facilitator superfamily (MFS) profile" evidence="10">
    <location>
        <begin position="33"/>
        <end position="484"/>
    </location>
</feature>
<dbReference type="EMBL" id="JAFLRJ010000186">
    <property type="protein sequence ID" value="MBO0514153.1"/>
    <property type="molecule type" value="Genomic_DNA"/>
</dbReference>
<keyword evidence="6 9" id="KW-0472">Membrane</keyword>
<protein>
    <submittedName>
        <fullName evidence="11">MFS transporter</fullName>
    </submittedName>
</protein>
<evidence type="ECO:0000256" key="2">
    <source>
        <dbReference type="ARBA" id="ARBA00022448"/>
    </source>
</evidence>
<proteinExistence type="predicted"/>
<evidence type="ECO:0000256" key="7">
    <source>
        <dbReference type="ARBA" id="ARBA00023251"/>
    </source>
</evidence>
<evidence type="ECO:0000259" key="10">
    <source>
        <dbReference type="PROSITE" id="PS50850"/>
    </source>
</evidence>
<dbReference type="GO" id="GO:0022857">
    <property type="term" value="F:transmembrane transporter activity"/>
    <property type="evidence" value="ECO:0007669"/>
    <property type="project" value="InterPro"/>
</dbReference>
<dbReference type="Gene3D" id="1.20.1720.10">
    <property type="entry name" value="Multidrug resistance protein D"/>
    <property type="match status" value="1"/>
</dbReference>
<dbReference type="GO" id="GO:0005886">
    <property type="term" value="C:plasma membrane"/>
    <property type="evidence" value="ECO:0007669"/>
    <property type="project" value="UniProtKB-SubCell"/>
</dbReference>
<organism evidence="11 12">
    <name type="scientific">Streptomyces beijiangensis</name>
    <dbReference type="NCBI Taxonomy" id="163361"/>
    <lineage>
        <taxon>Bacteria</taxon>
        <taxon>Bacillati</taxon>
        <taxon>Actinomycetota</taxon>
        <taxon>Actinomycetes</taxon>
        <taxon>Kitasatosporales</taxon>
        <taxon>Streptomycetaceae</taxon>
        <taxon>Streptomyces</taxon>
    </lineage>
</organism>
<evidence type="ECO:0000256" key="5">
    <source>
        <dbReference type="ARBA" id="ARBA00022989"/>
    </source>
</evidence>